<accession>A0A645FQB9</accession>
<protein>
    <submittedName>
        <fullName evidence="1">Uncharacterized protein</fullName>
    </submittedName>
</protein>
<organism evidence="1">
    <name type="scientific">bioreactor metagenome</name>
    <dbReference type="NCBI Taxonomy" id="1076179"/>
    <lineage>
        <taxon>unclassified sequences</taxon>
        <taxon>metagenomes</taxon>
        <taxon>ecological metagenomes</taxon>
    </lineage>
</organism>
<reference evidence="1" key="1">
    <citation type="submission" date="2019-08" db="EMBL/GenBank/DDBJ databases">
        <authorList>
            <person name="Kucharzyk K."/>
            <person name="Murdoch R.W."/>
            <person name="Higgins S."/>
            <person name="Loffler F."/>
        </authorList>
    </citation>
    <scope>NUCLEOTIDE SEQUENCE</scope>
</reference>
<evidence type="ECO:0000313" key="1">
    <source>
        <dbReference type="EMBL" id="MPN16611.1"/>
    </source>
</evidence>
<name>A0A645FQB9_9ZZZZ</name>
<dbReference type="AlphaFoldDB" id="A0A645FQB9"/>
<proteinExistence type="predicted"/>
<gene>
    <name evidence="1" type="ORF">SDC9_163956</name>
</gene>
<sequence>MSISFSEAESPTSRISELWLIARLTVAPSMMSSLSPAPITIRPLTVAAPMVSLSSPSLVSSAAKSYFSVLPFITTPLLMTTTLSESLRHTPPQISPPSRTSRLFQVKISGRPPAKSGRSSMENCLFQSWMTTHSPRARAEFSASEVFVLIASRSVSDTKPSIARNAPVSSWKTSLSVAPENCCQSPQVATPAARQMVLPPTSSIVWAK</sequence>
<comment type="caution">
    <text evidence="1">The sequence shown here is derived from an EMBL/GenBank/DDBJ whole genome shotgun (WGS) entry which is preliminary data.</text>
</comment>
<dbReference type="EMBL" id="VSSQ01063597">
    <property type="protein sequence ID" value="MPN16611.1"/>
    <property type="molecule type" value="Genomic_DNA"/>
</dbReference>